<evidence type="ECO:0000256" key="1">
    <source>
        <dbReference type="SAM" id="MobiDB-lite"/>
    </source>
</evidence>
<proteinExistence type="predicted"/>
<dbReference type="Proteomes" id="UP001152795">
    <property type="component" value="Unassembled WGS sequence"/>
</dbReference>
<gene>
    <name evidence="2" type="ORF">PACLA_8A049362</name>
</gene>
<name>A0A6S7JAT6_PARCT</name>
<dbReference type="EMBL" id="CACRXK020014625">
    <property type="protein sequence ID" value="CAB4027144.1"/>
    <property type="molecule type" value="Genomic_DNA"/>
</dbReference>
<dbReference type="AlphaFoldDB" id="A0A6S7JAT6"/>
<dbReference type="PANTHER" id="PTHR47510">
    <property type="entry name" value="REVERSE TRANSCRIPTASE DOMAIN-CONTAINING PROTEIN"/>
    <property type="match status" value="1"/>
</dbReference>
<keyword evidence="3" id="KW-1185">Reference proteome</keyword>
<sequence>MGPWKRNDAGVNTGSWISSSSSAPPPDHSQNILESITVSTSDVNCLISSLPADKASGPDGISVRLLKECADEISPSLSALFNMSLSQGKVPQEWKEANVVPVFKKSMMSLTIDPSPCFPLYPSFSSESSISTCPSLLNLR</sequence>
<dbReference type="PANTHER" id="PTHR47510:SF3">
    <property type="entry name" value="ENDO_EXONUCLEASE_PHOSPHATASE DOMAIN-CONTAINING PROTEIN"/>
    <property type="match status" value="1"/>
</dbReference>
<protein>
    <submittedName>
        <fullName evidence="2">Uncharacterized protein</fullName>
    </submittedName>
</protein>
<reference evidence="2" key="1">
    <citation type="submission" date="2020-04" db="EMBL/GenBank/DDBJ databases">
        <authorList>
            <person name="Alioto T."/>
            <person name="Alioto T."/>
            <person name="Gomez Garrido J."/>
        </authorList>
    </citation>
    <scope>NUCLEOTIDE SEQUENCE</scope>
    <source>
        <strain evidence="2">A484AB</strain>
    </source>
</reference>
<organism evidence="2 3">
    <name type="scientific">Paramuricea clavata</name>
    <name type="common">Red gorgonian</name>
    <name type="synonym">Violescent sea-whip</name>
    <dbReference type="NCBI Taxonomy" id="317549"/>
    <lineage>
        <taxon>Eukaryota</taxon>
        <taxon>Metazoa</taxon>
        <taxon>Cnidaria</taxon>
        <taxon>Anthozoa</taxon>
        <taxon>Octocorallia</taxon>
        <taxon>Malacalcyonacea</taxon>
        <taxon>Plexauridae</taxon>
        <taxon>Paramuricea</taxon>
    </lineage>
</organism>
<accession>A0A6S7JAT6</accession>
<dbReference type="OrthoDB" id="411173at2759"/>
<comment type="caution">
    <text evidence="2">The sequence shown here is derived from an EMBL/GenBank/DDBJ whole genome shotgun (WGS) entry which is preliminary data.</text>
</comment>
<evidence type="ECO:0000313" key="2">
    <source>
        <dbReference type="EMBL" id="CAB4027144.1"/>
    </source>
</evidence>
<evidence type="ECO:0000313" key="3">
    <source>
        <dbReference type="Proteomes" id="UP001152795"/>
    </source>
</evidence>
<feature type="region of interest" description="Disordered" evidence="1">
    <location>
        <begin position="1"/>
        <end position="31"/>
    </location>
</feature>